<gene>
    <name evidence="4" type="ORF">LX66_0063</name>
</gene>
<evidence type="ECO:0000313" key="5">
    <source>
        <dbReference type="Proteomes" id="UP000316778"/>
    </source>
</evidence>
<dbReference type="EMBL" id="VLLG01000002">
    <property type="protein sequence ID" value="TWI90703.1"/>
    <property type="molecule type" value="Genomic_DNA"/>
</dbReference>
<dbReference type="GO" id="GO:0008757">
    <property type="term" value="F:S-adenosylmethionine-dependent methyltransferase activity"/>
    <property type="evidence" value="ECO:0007669"/>
    <property type="project" value="TreeGrafter"/>
</dbReference>
<dbReference type="InterPro" id="IPR050362">
    <property type="entry name" value="Cation-dep_OMT"/>
</dbReference>
<dbReference type="AlphaFoldDB" id="A0A562TBA9"/>
<dbReference type="CDD" id="cd02440">
    <property type="entry name" value="AdoMet_MTases"/>
    <property type="match status" value="1"/>
</dbReference>
<accession>A0A562TBA9</accession>
<dbReference type="Proteomes" id="UP000316778">
    <property type="component" value="Unassembled WGS sequence"/>
</dbReference>
<dbReference type="Pfam" id="PF01596">
    <property type="entry name" value="Methyltransf_3"/>
    <property type="match status" value="1"/>
</dbReference>
<keyword evidence="3" id="KW-0949">S-adenosyl-L-methionine</keyword>
<evidence type="ECO:0000256" key="1">
    <source>
        <dbReference type="ARBA" id="ARBA00022603"/>
    </source>
</evidence>
<comment type="caution">
    <text evidence="4">The sequence shown here is derived from an EMBL/GenBank/DDBJ whole genome shotgun (WGS) entry which is preliminary data.</text>
</comment>
<name>A0A562TBA9_CHIJA</name>
<reference evidence="4 5" key="1">
    <citation type="journal article" date="2013" name="Stand. Genomic Sci.">
        <title>Genomic Encyclopedia of Type Strains, Phase I: The one thousand microbial genomes (KMG-I) project.</title>
        <authorList>
            <person name="Kyrpides N.C."/>
            <person name="Woyke T."/>
            <person name="Eisen J.A."/>
            <person name="Garrity G."/>
            <person name="Lilburn T.G."/>
            <person name="Beck B.J."/>
            <person name="Whitman W.B."/>
            <person name="Hugenholtz P."/>
            <person name="Klenk H.P."/>
        </authorList>
    </citation>
    <scope>NUCLEOTIDE SEQUENCE [LARGE SCALE GENOMIC DNA]</scope>
    <source>
        <strain evidence="4 5">DSM 13484</strain>
    </source>
</reference>
<dbReference type="OrthoDB" id="9799672at2"/>
<evidence type="ECO:0000256" key="3">
    <source>
        <dbReference type="ARBA" id="ARBA00022691"/>
    </source>
</evidence>
<dbReference type="InterPro" id="IPR029063">
    <property type="entry name" value="SAM-dependent_MTases_sf"/>
</dbReference>
<keyword evidence="5" id="KW-1185">Reference proteome</keyword>
<evidence type="ECO:0000256" key="2">
    <source>
        <dbReference type="ARBA" id="ARBA00022679"/>
    </source>
</evidence>
<dbReference type="GO" id="GO:0032259">
    <property type="term" value="P:methylation"/>
    <property type="evidence" value="ECO:0007669"/>
    <property type="project" value="UniProtKB-KW"/>
</dbReference>
<dbReference type="PANTHER" id="PTHR10509:SF14">
    <property type="entry name" value="CAFFEOYL-COA O-METHYLTRANSFERASE 3-RELATED"/>
    <property type="match status" value="1"/>
</dbReference>
<protein>
    <submittedName>
        <fullName evidence="4">Putative O-methyltransferase YrrM</fullName>
    </submittedName>
</protein>
<dbReference type="Gene3D" id="3.40.50.150">
    <property type="entry name" value="Vaccinia Virus protein VP39"/>
    <property type="match status" value="1"/>
</dbReference>
<dbReference type="GO" id="GO:0008171">
    <property type="term" value="F:O-methyltransferase activity"/>
    <property type="evidence" value="ECO:0007669"/>
    <property type="project" value="InterPro"/>
</dbReference>
<proteinExistence type="predicted"/>
<dbReference type="SUPFAM" id="SSF53335">
    <property type="entry name" value="S-adenosyl-L-methionine-dependent methyltransferases"/>
    <property type="match status" value="1"/>
</dbReference>
<organism evidence="4 5">
    <name type="scientific">Chitinophaga japonensis</name>
    <name type="common">Flexibacter japonensis</name>
    <dbReference type="NCBI Taxonomy" id="104662"/>
    <lineage>
        <taxon>Bacteria</taxon>
        <taxon>Pseudomonadati</taxon>
        <taxon>Bacteroidota</taxon>
        <taxon>Chitinophagia</taxon>
        <taxon>Chitinophagales</taxon>
        <taxon>Chitinophagaceae</taxon>
        <taxon>Chitinophaga</taxon>
    </lineage>
</organism>
<dbReference type="PROSITE" id="PS51682">
    <property type="entry name" value="SAM_OMT_I"/>
    <property type="match status" value="1"/>
</dbReference>
<dbReference type="RefSeq" id="WP_145709892.1">
    <property type="nucleotide sequence ID" value="NZ_BAAAFY010000001.1"/>
</dbReference>
<keyword evidence="2 4" id="KW-0808">Transferase</keyword>
<dbReference type="InterPro" id="IPR002935">
    <property type="entry name" value="SAM_O-MeTrfase"/>
</dbReference>
<evidence type="ECO:0000313" key="4">
    <source>
        <dbReference type="EMBL" id="TWI90703.1"/>
    </source>
</evidence>
<keyword evidence="1 4" id="KW-0489">Methyltransferase</keyword>
<dbReference type="PANTHER" id="PTHR10509">
    <property type="entry name" value="O-METHYLTRANSFERASE-RELATED"/>
    <property type="match status" value="1"/>
</dbReference>
<sequence>MDVIPVTVETFAEKYTSPEIDVLHRLNRETYLKVEQPHMLSGHLQGQYLSMVSYMLQPRRILEIGTYTGYSAICLAQGLAADGLLYTLDINEEREEMCKRYFQEAGLADKIQLRIGKAADIIPQLQETFDLVFIDADKQGYEQYYDLVWDKLRPGGFMLADNVLYHGEVLQEEAQQSANAKAMVRFCEKVAADGRATQLLLTIRDGLLMIRKNTY</sequence>